<dbReference type="GeneID" id="36841545"/>
<dbReference type="Gene3D" id="1.25.40.20">
    <property type="entry name" value="Ankyrin repeat-containing domain"/>
    <property type="match status" value="1"/>
</dbReference>
<gene>
    <name evidence="2" type="ORF">pmac_cds_402</name>
</gene>
<proteinExistence type="predicted"/>
<reference evidence="2" key="1">
    <citation type="journal article" date="2018" name="Nat. Commun.">
        <title>Diversity and evolution of the emerging Pandoraviridae family.</title>
        <authorList>
            <person name="Legendre M."/>
            <person name="Fabre E."/>
            <person name="Poirot O."/>
            <person name="Jeudy S."/>
            <person name="Lartigue A."/>
            <person name="Alempic J.M."/>
            <person name="Beucher L."/>
            <person name="Philippe N."/>
            <person name="Bertaux L."/>
            <person name="Christo-Foroux E."/>
            <person name="Labadie K."/>
            <person name="Coute Y."/>
            <person name="Abergel C."/>
            <person name="Claverie J.M."/>
        </authorList>
    </citation>
    <scope>NUCLEOTIDE SEQUENCE [LARGE SCALE GENOMIC DNA]</scope>
    <source>
        <strain evidence="2">Macleodensis</strain>
    </source>
</reference>
<accession>A0A2U7UFK6</accession>
<evidence type="ECO:0000256" key="1">
    <source>
        <dbReference type="SAM" id="MobiDB-lite"/>
    </source>
</evidence>
<feature type="region of interest" description="Disordered" evidence="1">
    <location>
        <begin position="141"/>
        <end position="168"/>
    </location>
</feature>
<evidence type="ECO:0000313" key="2">
    <source>
        <dbReference type="EMBL" id="AVK77090.1"/>
    </source>
</evidence>
<protein>
    <submittedName>
        <fullName evidence="2">Ankyrin repeat incomplete domain containing protein</fullName>
    </submittedName>
</protein>
<dbReference type="RefSeq" id="YP_009481086.1">
    <property type="nucleotide sequence ID" value="NC_037665.1"/>
</dbReference>
<name>A0A2U7UFK6_9VIRU</name>
<dbReference type="EMBL" id="MG011691">
    <property type="protein sequence ID" value="AVK77090.1"/>
    <property type="molecule type" value="Genomic_DNA"/>
</dbReference>
<organism evidence="2">
    <name type="scientific">Pandoravirus macleodensis</name>
    <dbReference type="NCBI Taxonomy" id="2107707"/>
    <lineage>
        <taxon>Viruses</taxon>
        <taxon>Pandoravirus</taxon>
    </lineage>
</organism>
<dbReference type="KEGG" id="vg:36841545"/>
<dbReference type="Proteomes" id="UP000249758">
    <property type="component" value="Segment"/>
</dbReference>
<dbReference type="InterPro" id="IPR036770">
    <property type="entry name" value="Ankyrin_rpt-contain_sf"/>
</dbReference>
<dbReference type="SUPFAM" id="SSF48403">
    <property type="entry name" value="Ankyrin repeat"/>
    <property type="match status" value="1"/>
</dbReference>
<sequence>MALVRSQRMVCALIATALLLLSATCIVGTTTITTKTTIDIHARLVYAASQCDRPAVERILSDAPHAIRGLSVDGSGTALHAVARAASTDACLDTAAALLRAGIDPLALDGAGLTAVDVARDTDAQRQRPDRPPMGLFLAAAASGERAHNMRSHGPLVDDSAVPPPSAA</sequence>